<evidence type="ECO:0008006" key="6">
    <source>
        <dbReference type="Google" id="ProtNLM"/>
    </source>
</evidence>
<dbReference type="InterPro" id="IPR051685">
    <property type="entry name" value="Ycf3/AcsC/BcsC/TPR_MFPF"/>
</dbReference>
<evidence type="ECO:0000256" key="3">
    <source>
        <dbReference type="PROSITE-ProRule" id="PRU00339"/>
    </source>
</evidence>
<dbReference type="SMART" id="SM00028">
    <property type="entry name" value="TPR"/>
    <property type="match status" value="6"/>
</dbReference>
<gene>
    <name evidence="4" type="ORF">PPRIM_AZ9-3.1.T1160020</name>
</gene>
<feature type="repeat" description="TPR" evidence="3">
    <location>
        <begin position="315"/>
        <end position="348"/>
    </location>
</feature>
<keyword evidence="1" id="KW-0677">Repeat</keyword>
<evidence type="ECO:0000313" key="4">
    <source>
        <dbReference type="EMBL" id="CAD8101564.1"/>
    </source>
</evidence>
<evidence type="ECO:0000256" key="1">
    <source>
        <dbReference type="ARBA" id="ARBA00022737"/>
    </source>
</evidence>
<proteinExistence type="predicted"/>
<dbReference type="PANTHER" id="PTHR44943:SF4">
    <property type="entry name" value="TPR REPEAT-CONTAINING PROTEIN MJ0798"/>
    <property type="match status" value="1"/>
</dbReference>
<dbReference type="InterPro" id="IPR019734">
    <property type="entry name" value="TPR_rpt"/>
</dbReference>
<dbReference type="PANTHER" id="PTHR44943">
    <property type="entry name" value="CELLULOSE SYNTHASE OPERON PROTEIN C"/>
    <property type="match status" value="1"/>
</dbReference>
<sequence length="399" mass="47058">MNQYNDLIIKCPNPEHSNNVKLICFDESCKADRLYCMQCSRNGIHQSHPQHQYQLPNLFDHIEKIDKECEDLINRLNKQMDFVYQQFYQLIGGIKTKYQINKEQIFNLNSKQINSILAETIQFKTFRQTIEILIQKSSSELQEQIQKLYQELYLTQLNYYLISDQDIKKSEELYQKGYKLYWYDHKYEEAIAILDQALSLNPKHQLALWCKAESLKMLDQYNEAIIWVDKSLQIDPKHFNSLYTKAESLRMLDLYSEAIIWVDKALQIDSKNCNLLFTKASSLRGLGQYNDAIIWADKALQVDSKHCNSLSTKSNNLIQLIGISLRMLKNYEEALIVIEQSLQVNPNHLDSLWSKGKCLQDQNQYQEALICYDKALKIKENHQWTKDRKNECLEALKKK</sequence>
<name>A0A8S1PF08_PARPR</name>
<dbReference type="PROSITE" id="PS50005">
    <property type="entry name" value="TPR"/>
    <property type="match status" value="3"/>
</dbReference>
<keyword evidence="2 3" id="KW-0802">TPR repeat</keyword>
<comment type="caution">
    <text evidence="4">The sequence shown here is derived from an EMBL/GenBank/DDBJ whole genome shotgun (WGS) entry which is preliminary data.</text>
</comment>
<feature type="repeat" description="TPR" evidence="3">
    <location>
        <begin position="171"/>
        <end position="204"/>
    </location>
</feature>
<keyword evidence="5" id="KW-1185">Reference proteome</keyword>
<dbReference type="Proteomes" id="UP000688137">
    <property type="component" value="Unassembled WGS sequence"/>
</dbReference>
<dbReference type="Pfam" id="PF12895">
    <property type="entry name" value="ANAPC3"/>
    <property type="match status" value="2"/>
</dbReference>
<dbReference type="AlphaFoldDB" id="A0A8S1PF08"/>
<evidence type="ECO:0000313" key="5">
    <source>
        <dbReference type="Proteomes" id="UP000688137"/>
    </source>
</evidence>
<protein>
    <recommendedName>
        <fullName evidence="6">Tetratricopeptide repeat protein</fullName>
    </recommendedName>
</protein>
<accession>A0A8S1PF08</accession>
<reference evidence="4" key="1">
    <citation type="submission" date="2021-01" db="EMBL/GenBank/DDBJ databases">
        <authorList>
            <consortium name="Genoscope - CEA"/>
            <person name="William W."/>
        </authorList>
    </citation>
    <scope>NUCLEOTIDE SEQUENCE</scope>
</reference>
<evidence type="ECO:0000256" key="2">
    <source>
        <dbReference type="ARBA" id="ARBA00022803"/>
    </source>
</evidence>
<organism evidence="4 5">
    <name type="scientific">Paramecium primaurelia</name>
    <dbReference type="NCBI Taxonomy" id="5886"/>
    <lineage>
        <taxon>Eukaryota</taxon>
        <taxon>Sar</taxon>
        <taxon>Alveolata</taxon>
        <taxon>Ciliophora</taxon>
        <taxon>Intramacronucleata</taxon>
        <taxon>Oligohymenophorea</taxon>
        <taxon>Peniculida</taxon>
        <taxon>Parameciidae</taxon>
        <taxon>Paramecium</taxon>
    </lineage>
</organism>
<dbReference type="EMBL" id="CAJJDM010000119">
    <property type="protein sequence ID" value="CAD8101564.1"/>
    <property type="molecule type" value="Genomic_DNA"/>
</dbReference>
<feature type="repeat" description="TPR" evidence="3">
    <location>
        <begin position="349"/>
        <end position="382"/>
    </location>
</feature>